<dbReference type="OrthoDB" id="69964at2759"/>
<organism evidence="1 2">
    <name type="scientific">Punica granatum</name>
    <name type="common">Pomegranate</name>
    <dbReference type="NCBI Taxonomy" id="22663"/>
    <lineage>
        <taxon>Eukaryota</taxon>
        <taxon>Viridiplantae</taxon>
        <taxon>Streptophyta</taxon>
        <taxon>Embryophyta</taxon>
        <taxon>Tracheophyta</taxon>
        <taxon>Spermatophyta</taxon>
        <taxon>Magnoliopsida</taxon>
        <taxon>eudicotyledons</taxon>
        <taxon>Gunneridae</taxon>
        <taxon>Pentapetalae</taxon>
        <taxon>rosids</taxon>
        <taxon>malvids</taxon>
        <taxon>Myrtales</taxon>
        <taxon>Lythraceae</taxon>
        <taxon>Punica</taxon>
    </lineage>
</organism>
<dbReference type="InterPro" id="IPR045851">
    <property type="entry name" value="AMP-bd_C_sf"/>
</dbReference>
<dbReference type="STRING" id="22663.A0A2I0IMB4"/>
<dbReference type="Gene3D" id="3.40.50.12780">
    <property type="entry name" value="N-terminal domain of ligase-like"/>
    <property type="match status" value="1"/>
</dbReference>
<proteinExistence type="predicted"/>
<keyword evidence="2" id="KW-1185">Reference proteome</keyword>
<protein>
    <submittedName>
        <fullName evidence="1">Uncharacterized protein</fullName>
    </submittedName>
</protein>
<dbReference type="Pfam" id="PF00501">
    <property type="entry name" value="AMP-binding"/>
    <property type="match status" value="1"/>
</dbReference>
<dbReference type="GO" id="GO:0008610">
    <property type="term" value="P:lipid biosynthetic process"/>
    <property type="evidence" value="ECO:0007669"/>
    <property type="project" value="InterPro"/>
</dbReference>
<dbReference type="AlphaFoldDB" id="A0A2I0IMB4"/>
<dbReference type="EMBL" id="PGOL01002776">
    <property type="protein sequence ID" value="PKI45147.1"/>
    <property type="molecule type" value="Genomic_DNA"/>
</dbReference>
<evidence type="ECO:0000313" key="2">
    <source>
        <dbReference type="Proteomes" id="UP000233551"/>
    </source>
</evidence>
<dbReference type="PANTHER" id="PTHR22754:SF40">
    <property type="entry name" value="OS01G0636300 PROTEIN"/>
    <property type="match status" value="1"/>
</dbReference>
<dbReference type="InterPro" id="IPR042099">
    <property type="entry name" value="ANL_N_sf"/>
</dbReference>
<name>A0A2I0IMB4_PUNGR</name>
<accession>A0A2I0IMB4</accession>
<sequence length="678" mass="74657">MAHGTDHENYDPSFPEQPVVDLYLPVWARLPAFASKPAFIWVEDGPVCTGLGPARTLTYAELNESVGCISSQLLIPLQRGDRVVVLSPPGLELIKIIFACQRAGLLAVPIMPSDPFSARQDDFHHLVRVLSQTKPKAAIAPNHYITSFRDSVSIKNNTKLASLLQNLRWVSAEDLKPVKEDKRSSSSPSPDSLRYDGCKPEEIYLIQYSSGATGIPKPVLITAGAAAHNVRAARRSYDLHPSSVIVSWLPQYHDCGLMFLLLTIVTGATSILTSPVEFLRRPRIWLEMISEFKATCSPVPSFALPLVVKRGGVDKGHLPIKLWSMRNLILINEPIYRDTVEEFVRVFEPLGLDPGAVSPSYGLAENCTFVSTAWKPSSLANGNSGNFPDIPTYNRLLPSARLGLGYHDDDNDVDMHILVVDEETSSPVNDGVEGEIWVSSPSNASGYLGHPSLTREVFQSRLRDRVSGCFVRTGDRGVIIPHDRYRYLFVTGRCADTIRLITGKKDDEVVMIHPHYIETAVHKSFHRFLRGGCIVAFQKSRSTVAVVSELQQRSGGGDKEALKRLCEGVRKAVQHAEGVEVGLVALVESGSVPKTTSGKVQRWAAREQLSSGRMRVVVLVEFDRGLDDGRLLGDRKEVVNGGVAATRRGGGVASHEREDIAYTFSSINQPRLRLLSFL</sequence>
<dbReference type="InterPro" id="IPR040097">
    <property type="entry name" value="FAAL/FAAC"/>
</dbReference>
<evidence type="ECO:0000313" key="1">
    <source>
        <dbReference type="EMBL" id="PKI45147.1"/>
    </source>
</evidence>
<comment type="caution">
    <text evidence="1">The sequence shown here is derived from an EMBL/GenBank/DDBJ whole genome shotgun (WGS) entry which is preliminary data.</text>
</comment>
<dbReference type="Proteomes" id="UP000233551">
    <property type="component" value="Unassembled WGS sequence"/>
</dbReference>
<dbReference type="GeneID" id="116213364"/>
<gene>
    <name evidence="1" type="ORF">CRG98_034451</name>
</gene>
<reference evidence="1 2" key="1">
    <citation type="submission" date="2017-11" db="EMBL/GenBank/DDBJ databases">
        <title>De-novo sequencing of pomegranate (Punica granatum L.) genome.</title>
        <authorList>
            <person name="Akparov Z."/>
            <person name="Amiraslanov A."/>
            <person name="Hajiyeva S."/>
            <person name="Abbasov M."/>
            <person name="Kaur K."/>
            <person name="Hamwieh A."/>
            <person name="Solovyev V."/>
            <person name="Salamov A."/>
            <person name="Braich B."/>
            <person name="Kosarev P."/>
            <person name="Mahmoud A."/>
            <person name="Hajiyev E."/>
            <person name="Babayeva S."/>
            <person name="Izzatullayeva V."/>
            <person name="Mammadov A."/>
            <person name="Mammadov A."/>
            <person name="Sharifova S."/>
            <person name="Ojaghi J."/>
            <person name="Eynullazada K."/>
            <person name="Bayramov B."/>
            <person name="Abdulazimova A."/>
            <person name="Shahmuradov I."/>
        </authorList>
    </citation>
    <scope>NUCLEOTIDE SEQUENCE [LARGE SCALE GENOMIC DNA]</scope>
    <source>
        <strain evidence="2">cv. AG2017</strain>
        <tissue evidence="1">Leaf</tissue>
    </source>
</reference>
<dbReference type="SUPFAM" id="SSF56801">
    <property type="entry name" value="Acetyl-CoA synthetase-like"/>
    <property type="match status" value="1"/>
</dbReference>
<dbReference type="CDD" id="cd05931">
    <property type="entry name" value="FAAL"/>
    <property type="match status" value="1"/>
</dbReference>
<dbReference type="InterPro" id="IPR000873">
    <property type="entry name" value="AMP-dep_synth/lig_dom"/>
</dbReference>
<dbReference type="Gene3D" id="3.30.300.30">
    <property type="match status" value="1"/>
</dbReference>
<dbReference type="PANTHER" id="PTHR22754">
    <property type="entry name" value="DISCO-INTERACTING PROTEIN 2 DIP2 -RELATED"/>
    <property type="match status" value="1"/>
</dbReference>